<accession>A0A139ASS1</accession>
<feature type="compositionally biased region" description="Low complexity" evidence="6">
    <location>
        <begin position="640"/>
        <end position="651"/>
    </location>
</feature>
<feature type="compositionally biased region" description="Basic and acidic residues" evidence="6">
    <location>
        <begin position="206"/>
        <end position="217"/>
    </location>
</feature>
<feature type="domain" description="C2HC/C3H-type" evidence="7">
    <location>
        <begin position="654"/>
        <end position="683"/>
    </location>
</feature>
<keyword evidence="9" id="KW-1185">Reference proteome</keyword>
<feature type="compositionally biased region" description="Basic and acidic residues" evidence="6">
    <location>
        <begin position="421"/>
        <end position="436"/>
    </location>
</feature>
<evidence type="ECO:0000259" key="7">
    <source>
        <dbReference type="PROSITE" id="PS52027"/>
    </source>
</evidence>
<organism evidence="8 9">
    <name type="scientific">Gonapodya prolifera (strain JEL478)</name>
    <name type="common">Monoblepharis prolifera</name>
    <dbReference type="NCBI Taxonomy" id="1344416"/>
    <lineage>
        <taxon>Eukaryota</taxon>
        <taxon>Fungi</taxon>
        <taxon>Fungi incertae sedis</taxon>
        <taxon>Chytridiomycota</taxon>
        <taxon>Chytridiomycota incertae sedis</taxon>
        <taxon>Monoblepharidomycetes</taxon>
        <taxon>Monoblepharidales</taxon>
        <taxon>Gonapodyaceae</taxon>
        <taxon>Gonapodya</taxon>
    </lineage>
</organism>
<feature type="compositionally biased region" description="Basic and acidic residues" evidence="6">
    <location>
        <begin position="510"/>
        <end position="523"/>
    </location>
</feature>
<dbReference type="PANTHER" id="PTHR13555:SF36">
    <property type="entry name" value="ZINC FINGER C2HC DOMAIN-CONTAINING PROTEIN 1B"/>
    <property type="match status" value="1"/>
</dbReference>
<dbReference type="AlphaFoldDB" id="A0A139ASS1"/>
<dbReference type="OrthoDB" id="10255185at2759"/>
<proteinExistence type="predicted"/>
<dbReference type="Gene3D" id="3.30.160.60">
    <property type="entry name" value="Classic Zinc Finger"/>
    <property type="match status" value="2"/>
</dbReference>
<keyword evidence="1" id="KW-0479">Metal-binding</keyword>
<feature type="compositionally biased region" description="Polar residues" evidence="6">
    <location>
        <begin position="165"/>
        <end position="174"/>
    </location>
</feature>
<feature type="region of interest" description="Disordered" evidence="6">
    <location>
        <begin position="160"/>
        <end position="659"/>
    </location>
</feature>
<feature type="region of interest" description="Disordered" evidence="6">
    <location>
        <begin position="1"/>
        <end position="25"/>
    </location>
</feature>
<dbReference type="PROSITE" id="PS52027">
    <property type="entry name" value="ZF_C2HC_C3H"/>
    <property type="match status" value="2"/>
</dbReference>
<feature type="compositionally biased region" description="Basic and acidic residues" evidence="6">
    <location>
        <begin position="801"/>
        <end position="810"/>
    </location>
</feature>
<evidence type="ECO:0000313" key="9">
    <source>
        <dbReference type="Proteomes" id="UP000070544"/>
    </source>
</evidence>
<feature type="compositionally biased region" description="Low complexity" evidence="6">
    <location>
        <begin position="437"/>
        <end position="450"/>
    </location>
</feature>
<dbReference type="Pfam" id="PF13913">
    <property type="entry name" value="zf-C2HC_2"/>
    <property type="match status" value="2"/>
</dbReference>
<gene>
    <name evidence="8" type="ORF">M427DRAFT_66864</name>
</gene>
<feature type="compositionally biased region" description="Basic and acidic residues" evidence="6">
    <location>
        <begin position="234"/>
        <end position="266"/>
    </location>
</feature>
<reference evidence="8 9" key="1">
    <citation type="journal article" date="2015" name="Genome Biol. Evol.">
        <title>Phylogenomic analyses indicate that early fungi evolved digesting cell walls of algal ancestors of land plants.</title>
        <authorList>
            <person name="Chang Y."/>
            <person name="Wang S."/>
            <person name="Sekimoto S."/>
            <person name="Aerts A.L."/>
            <person name="Choi C."/>
            <person name="Clum A."/>
            <person name="LaButti K.M."/>
            <person name="Lindquist E.A."/>
            <person name="Yee Ngan C."/>
            <person name="Ohm R.A."/>
            <person name="Salamov A.A."/>
            <person name="Grigoriev I.V."/>
            <person name="Spatafora J.W."/>
            <person name="Berbee M.L."/>
        </authorList>
    </citation>
    <scope>NUCLEOTIDE SEQUENCE [LARGE SCALE GENOMIC DNA]</scope>
    <source>
        <strain evidence="8 9">JEL478</strain>
    </source>
</reference>
<dbReference type="Proteomes" id="UP000070544">
    <property type="component" value="Unassembled WGS sequence"/>
</dbReference>
<feature type="compositionally biased region" description="Basic and acidic residues" evidence="6">
    <location>
        <begin position="288"/>
        <end position="306"/>
    </location>
</feature>
<feature type="compositionally biased region" description="Pro residues" evidence="6">
    <location>
        <begin position="1"/>
        <end position="11"/>
    </location>
</feature>
<keyword evidence="3 5" id="KW-0863">Zinc-finger</keyword>
<protein>
    <recommendedName>
        <fullName evidence="7">C2HC/C3H-type domain-containing protein</fullName>
    </recommendedName>
</protein>
<feature type="compositionally biased region" description="Polar residues" evidence="6">
    <location>
        <begin position="331"/>
        <end position="343"/>
    </location>
</feature>
<evidence type="ECO:0000256" key="2">
    <source>
        <dbReference type="ARBA" id="ARBA00022737"/>
    </source>
</evidence>
<evidence type="ECO:0000313" key="8">
    <source>
        <dbReference type="EMBL" id="KXS19704.1"/>
    </source>
</evidence>
<dbReference type="STRING" id="1344416.A0A139ASS1"/>
<feature type="compositionally biased region" description="Basic and acidic residues" evidence="6">
    <location>
        <begin position="452"/>
        <end position="461"/>
    </location>
</feature>
<evidence type="ECO:0000256" key="5">
    <source>
        <dbReference type="PROSITE-ProRule" id="PRU01371"/>
    </source>
</evidence>
<evidence type="ECO:0000256" key="6">
    <source>
        <dbReference type="SAM" id="MobiDB-lite"/>
    </source>
</evidence>
<feature type="compositionally biased region" description="Low complexity" evidence="6">
    <location>
        <begin position="695"/>
        <end position="704"/>
    </location>
</feature>
<keyword evidence="2" id="KW-0677">Repeat</keyword>
<dbReference type="PRINTS" id="PR01217">
    <property type="entry name" value="PRICHEXTENSN"/>
</dbReference>
<evidence type="ECO:0000256" key="1">
    <source>
        <dbReference type="ARBA" id="ARBA00022723"/>
    </source>
</evidence>
<dbReference type="InterPro" id="IPR049899">
    <property type="entry name" value="Znf_C2HC_C3H"/>
</dbReference>
<feature type="compositionally biased region" description="Basic and acidic residues" evidence="6">
    <location>
        <begin position="344"/>
        <end position="354"/>
    </location>
</feature>
<evidence type="ECO:0000256" key="3">
    <source>
        <dbReference type="ARBA" id="ARBA00022771"/>
    </source>
</evidence>
<name>A0A139ASS1_GONPJ</name>
<dbReference type="PANTHER" id="PTHR13555">
    <property type="entry name" value="C2H2 ZINC FINGER CGI-62-RELATED"/>
    <property type="match status" value="1"/>
</dbReference>
<keyword evidence="4" id="KW-0862">Zinc</keyword>
<feature type="domain" description="C2HC/C3H-type" evidence="7">
    <location>
        <begin position="807"/>
        <end position="836"/>
    </location>
</feature>
<feature type="region of interest" description="Disordered" evidence="6">
    <location>
        <begin position="680"/>
        <end position="816"/>
    </location>
</feature>
<feature type="compositionally biased region" description="Basic residues" evidence="6">
    <location>
        <begin position="543"/>
        <end position="553"/>
    </location>
</feature>
<feature type="compositionally biased region" description="Low complexity" evidence="6">
    <location>
        <begin position="747"/>
        <end position="793"/>
    </location>
</feature>
<feature type="compositionally biased region" description="Polar residues" evidence="6">
    <location>
        <begin position="276"/>
        <end position="286"/>
    </location>
</feature>
<dbReference type="InterPro" id="IPR026319">
    <property type="entry name" value="ZC2HC1A/B-like"/>
</dbReference>
<evidence type="ECO:0000256" key="4">
    <source>
        <dbReference type="ARBA" id="ARBA00022833"/>
    </source>
</evidence>
<feature type="compositionally biased region" description="Basic and acidic residues" evidence="6">
    <location>
        <begin position="712"/>
        <end position="722"/>
    </location>
</feature>
<dbReference type="EMBL" id="KQ965737">
    <property type="protein sequence ID" value="KXS19704.1"/>
    <property type="molecule type" value="Genomic_DNA"/>
</dbReference>
<dbReference type="GO" id="GO:0008270">
    <property type="term" value="F:zinc ion binding"/>
    <property type="evidence" value="ECO:0007669"/>
    <property type="project" value="UniProtKB-KW"/>
</dbReference>
<sequence>MAASPPPPPSAPRYTYKDDPASLAAGSKLERMRDRYRNQLNSHLRAAALATPPASAPQVYMNAVVPSPVYSPAAYQINPNYPSGSTQSINASYQNVAGANFPENLVQKLPPGQLPYLAPAHSAPASGTFRLPPVSAGSSTNPSVATIQSPYYPIAATAPTFGWNPRNSQPSTPSSLPPIPRGTPVTGAPGPPPRSRTPSDIMSSEGKLRRFFREVRGTDPNTPGPSLAQRYKRYASEGRRAEMAREEEEMARRAREQAQDRRDAVDRNQAGWRQAAASQDSPPTRSKPTRESRQENVPHKSPEADHSGVPPSPSTRMSAGPRARREKKPTTRGTSHGDFSQDTASRDPVDDRSSKRTTTSSGRVSKSHVKAHPPQLTNLPNATAHFSAELLDQIRPRAKEKKAKAGAGGMVAAGVEATDEPPTRTEKTNGARKDSKSASGPKKGSASVSARETSRDETVEKKPRKAPSKPDSLFGADSTLDSSHADSKPTNEDLAGSKPSRTKRTARQAAESREEHVPMKGAEETDAAVQDQPNPDPQSPPRAKTKLPARLRPRPPAGPAPPATEDSAARVEEALDAAIAKAEAERDQRKKTKTPKRANEAPHPAMNSKSAHPARPASPPVPALAAAARPLSPPVPAILSQSSVPPESSEPATDLAPCPHCARTFQSARLAKHAAVCERTNAKSGARAVYDSKAARAAEGAPEAAKARSKAGKKEDELEERARKKKERWRARHEQFIAAIRSAKQDGTSGSSSSLGSTSASRGGATASRSPAKQSSAPRLTPPAAATNATQNSPPAPPASRFDDLDDRVPCPHCGRKFNEDRVEKHIAVCSKTKSRTMRKEA</sequence>
<dbReference type="OMA" id="RPEKMYS"/>